<dbReference type="AlphaFoldDB" id="T1F5L3"/>
<dbReference type="HOGENOM" id="CLU_1612606_0_0_1"/>
<evidence type="ECO:0000313" key="1">
    <source>
        <dbReference type="EMBL" id="ESO04244.1"/>
    </source>
</evidence>
<keyword evidence="3" id="KW-1185">Reference proteome</keyword>
<reference evidence="1 3" key="2">
    <citation type="journal article" date="2013" name="Nature">
        <title>Insights into bilaterian evolution from three spiralian genomes.</title>
        <authorList>
            <person name="Simakov O."/>
            <person name="Marletaz F."/>
            <person name="Cho S.J."/>
            <person name="Edsinger-Gonzales E."/>
            <person name="Havlak P."/>
            <person name="Hellsten U."/>
            <person name="Kuo D.H."/>
            <person name="Larsson T."/>
            <person name="Lv J."/>
            <person name="Arendt D."/>
            <person name="Savage R."/>
            <person name="Osoegawa K."/>
            <person name="de Jong P."/>
            <person name="Grimwood J."/>
            <person name="Chapman J.A."/>
            <person name="Shapiro H."/>
            <person name="Aerts A."/>
            <person name="Otillar R.P."/>
            <person name="Terry A.Y."/>
            <person name="Boore J.L."/>
            <person name="Grigoriev I.V."/>
            <person name="Lindberg D.R."/>
            <person name="Seaver E.C."/>
            <person name="Weisblat D.A."/>
            <person name="Putnam N.H."/>
            <person name="Rokhsar D.S."/>
        </authorList>
    </citation>
    <scope>NUCLEOTIDE SEQUENCE</scope>
</reference>
<dbReference type="EMBL" id="AMQM01004291">
    <property type="status" value="NOT_ANNOTATED_CDS"/>
    <property type="molecule type" value="Genomic_DNA"/>
</dbReference>
<dbReference type="EMBL" id="AMQM01004292">
    <property type="status" value="NOT_ANNOTATED_CDS"/>
    <property type="molecule type" value="Genomic_DNA"/>
</dbReference>
<reference evidence="2" key="3">
    <citation type="submission" date="2015-06" db="UniProtKB">
        <authorList>
            <consortium name="EnsemblMetazoa"/>
        </authorList>
    </citation>
    <scope>IDENTIFICATION</scope>
</reference>
<dbReference type="InParanoid" id="T1F5L3"/>
<dbReference type="EMBL" id="AMQM01004290">
    <property type="status" value="NOT_ANNOTATED_CDS"/>
    <property type="molecule type" value="Genomic_DNA"/>
</dbReference>
<protein>
    <submittedName>
        <fullName evidence="1 2">Uncharacterized protein</fullName>
    </submittedName>
</protein>
<gene>
    <name evidence="2" type="primary">20204112</name>
    <name evidence="1" type="ORF">HELRODRAFT_172600</name>
</gene>
<sequence>MVNSQSLEVSKSLEAKVAKVEGDLRMYQTLPGNWDVHKGCPARKSSADREQFAWAVPLKIKEAAVRSAIRILQAKQPVTTTTTTASAVATAAAAVTSATSMAYCSNVSVISTQLSLATTSSSSSSSSSSLSSSSLPTGVRTFVRSVDRNLLDRESCDMFSLLMDL</sequence>
<evidence type="ECO:0000313" key="2">
    <source>
        <dbReference type="EnsemblMetazoa" id="HelroP172600"/>
    </source>
</evidence>
<dbReference type="CTD" id="20204112"/>
<dbReference type="Proteomes" id="UP000015101">
    <property type="component" value="Unassembled WGS sequence"/>
</dbReference>
<accession>T1F5L3</accession>
<organism evidence="2 3">
    <name type="scientific">Helobdella robusta</name>
    <name type="common">Californian leech</name>
    <dbReference type="NCBI Taxonomy" id="6412"/>
    <lineage>
        <taxon>Eukaryota</taxon>
        <taxon>Metazoa</taxon>
        <taxon>Spiralia</taxon>
        <taxon>Lophotrochozoa</taxon>
        <taxon>Annelida</taxon>
        <taxon>Clitellata</taxon>
        <taxon>Hirudinea</taxon>
        <taxon>Rhynchobdellida</taxon>
        <taxon>Glossiphoniidae</taxon>
        <taxon>Helobdella</taxon>
    </lineage>
</organism>
<dbReference type="EMBL" id="KB096502">
    <property type="protein sequence ID" value="ESO04244.1"/>
    <property type="molecule type" value="Genomic_DNA"/>
</dbReference>
<dbReference type="GeneID" id="20204112"/>
<name>T1F5L3_HELRO</name>
<reference evidence="3" key="1">
    <citation type="submission" date="2012-12" db="EMBL/GenBank/DDBJ databases">
        <authorList>
            <person name="Hellsten U."/>
            <person name="Grimwood J."/>
            <person name="Chapman J.A."/>
            <person name="Shapiro H."/>
            <person name="Aerts A."/>
            <person name="Otillar R.P."/>
            <person name="Terry A.Y."/>
            <person name="Boore J.L."/>
            <person name="Simakov O."/>
            <person name="Marletaz F."/>
            <person name="Cho S.-J."/>
            <person name="Edsinger-Gonzales E."/>
            <person name="Havlak P."/>
            <person name="Kuo D.-H."/>
            <person name="Larsson T."/>
            <person name="Lv J."/>
            <person name="Arendt D."/>
            <person name="Savage R."/>
            <person name="Osoegawa K."/>
            <person name="de Jong P."/>
            <person name="Lindberg D.R."/>
            <person name="Seaver E.C."/>
            <person name="Weisblat D.A."/>
            <person name="Putnam N.H."/>
            <person name="Grigoriev I.V."/>
            <person name="Rokhsar D.S."/>
        </authorList>
    </citation>
    <scope>NUCLEOTIDE SEQUENCE</scope>
</reference>
<dbReference type="EnsemblMetazoa" id="HelroT172600">
    <property type="protein sequence ID" value="HelroP172600"/>
    <property type="gene ID" value="HelroG172600"/>
</dbReference>
<dbReference type="RefSeq" id="XP_009017513.1">
    <property type="nucleotide sequence ID" value="XM_009019265.1"/>
</dbReference>
<dbReference type="KEGG" id="hro:HELRODRAFT_172600"/>
<proteinExistence type="predicted"/>
<evidence type="ECO:0000313" key="3">
    <source>
        <dbReference type="Proteomes" id="UP000015101"/>
    </source>
</evidence>